<dbReference type="GO" id="GO:0030010">
    <property type="term" value="P:establishment of cell polarity"/>
    <property type="evidence" value="ECO:0007669"/>
    <property type="project" value="TreeGrafter"/>
</dbReference>
<feature type="chain" id="PRO_5013283458" description="Mid2 domain-containing protein" evidence="3">
    <location>
        <begin position="21"/>
        <end position="547"/>
    </location>
</feature>
<feature type="compositionally biased region" description="Low complexity" evidence="1">
    <location>
        <begin position="127"/>
        <end position="150"/>
    </location>
</feature>
<dbReference type="PANTHER" id="PTHR35778:SF1">
    <property type="entry name" value="SIGNALING MUCIN HKR1-RELATED"/>
    <property type="match status" value="1"/>
</dbReference>
<gene>
    <name evidence="4" type="ORF">BZG36_01785</name>
</gene>
<feature type="region of interest" description="Disordered" evidence="1">
    <location>
        <begin position="77"/>
        <end position="254"/>
    </location>
</feature>
<reference evidence="4 5" key="1">
    <citation type="journal article" date="2017" name="Mycologia">
        <title>Bifiguratus adelaidae, gen. et sp. nov., a new member of Mucoromycotina in endophytic and soil-dwelling habitats.</title>
        <authorList>
            <person name="Torres-Cruz T.J."/>
            <person name="Billingsley Tobias T.L."/>
            <person name="Almatruk M."/>
            <person name="Hesse C."/>
            <person name="Kuske C.R."/>
            <person name="Desiro A."/>
            <person name="Benucci G.M."/>
            <person name="Bonito G."/>
            <person name="Stajich J.E."/>
            <person name="Dunlap C."/>
            <person name="Arnold A.E."/>
            <person name="Porras-Alfaro A."/>
        </authorList>
    </citation>
    <scope>NUCLEOTIDE SEQUENCE [LARGE SCALE GENOMIC DNA]</scope>
    <source>
        <strain evidence="4 5">AZ0501</strain>
    </source>
</reference>
<evidence type="ECO:0000313" key="4">
    <source>
        <dbReference type="EMBL" id="OZJ04720.1"/>
    </source>
</evidence>
<dbReference type="GO" id="GO:0007232">
    <property type="term" value="P:osmosensory signaling pathway via Sho1 osmosensor"/>
    <property type="evidence" value="ECO:0007669"/>
    <property type="project" value="InterPro"/>
</dbReference>
<feature type="compositionally biased region" description="Low complexity" evidence="1">
    <location>
        <begin position="212"/>
        <end position="254"/>
    </location>
</feature>
<organism evidence="4 5">
    <name type="scientific">Bifiguratus adelaidae</name>
    <dbReference type="NCBI Taxonomy" id="1938954"/>
    <lineage>
        <taxon>Eukaryota</taxon>
        <taxon>Fungi</taxon>
        <taxon>Fungi incertae sedis</taxon>
        <taxon>Mucoromycota</taxon>
        <taxon>Mucoromycotina</taxon>
        <taxon>Endogonomycetes</taxon>
        <taxon>Endogonales</taxon>
        <taxon>Endogonales incertae sedis</taxon>
        <taxon>Bifiguratus</taxon>
    </lineage>
</organism>
<feature type="compositionally biased region" description="Polar residues" evidence="1">
    <location>
        <begin position="43"/>
        <end position="61"/>
    </location>
</feature>
<evidence type="ECO:0000313" key="5">
    <source>
        <dbReference type="Proteomes" id="UP000242875"/>
    </source>
</evidence>
<evidence type="ECO:0000256" key="1">
    <source>
        <dbReference type="SAM" id="MobiDB-lite"/>
    </source>
</evidence>
<feature type="transmembrane region" description="Helical" evidence="2">
    <location>
        <begin position="485"/>
        <end position="506"/>
    </location>
</feature>
<dbReference type="InterPro" id="IPR039295">
    <property type="entry name" value="MSB2"/>
</dbReference>
<protein>
    <recommendedName>
        <fullName evidence="6">Mid2 domain-containing protein</fullName>
    </recommendedName>
</protein>
<feature type="compositionally biased region" description="Low complexity" evidence="1">
    <location>
        <begin position="90"/>
        <end position="101"/>
    </location>
</feature>
<keyword evidence="5" id="KW-1185">Reference proteome</keyword>
<feature type="region of interest" description="Disordered" evidence="1">
    <location>
        <begin position="450"/>
        <end position="479"/>
    </location>
</feature>
<keyword evidence="2" id="KW-0812">Transmembrane</keyword>
<dbReference type="GO" id="GO:0005886">
    <property type="term" value="C:plasma membrane"/>
    <property type="evidence" value="ECO:0007669"/>
    <property type="project" value="InterPro"/>
</dbReference>
<dbReference type="EMBL" id="MVBO01000031">
    <property type="protein sequence ID" value="OZJ04720.1"/>
    <property type="molecule type" value="Genomic_DNA"/>
</dbReference>
<evidence type="ECO:0000256" key="2">
    <source>
        <dbReference type="SAM" id="Phobius"/>
    </source>
</evidence>
<dbReference type="GO" id="GO:0006972">
    <property type="term" value="P:hyperosmotic response"/>
    <property type="evidence" value="ECO:0007669"/>
    <property type="project" value="TreeGrafter"/>
</dbReference>
<proteinExistence type="predicted"/>
<comment type="caution">
    <text evidence="4">The sequence shown here is derived from an EMBL/GenBank/DDBJ whole genome shotgun (WGS) entry which is preliminary data.</text>
</comment>
<evidence type="ECO:0008006" key="6">
    <source>
        <dbReference type="Google" id="ProtNLM"/>
    </source>
</evidence>
<dbReference type="GO" id="GO:0001402">
    <property type="term" value="P:signal transduction involved in filamentous growth"/>
    <property type="evidence" value="ECO:0007669"/>
    <property type="project" value="TreeGrafter"/>
</dbReference>
<feature type="compositionally biased region" description="Low complexity" evidence="1">
    <location>
        <begin position="466"/>
        <end position="479"/>
    </location>
</feature>
<feature type="compositionally biased region" description="Polar residues" evidence="1">
    <location>
        <begin position="173"/>
        <end position="211"/>
    </location>
</feature>
<dbReference type="OrthoDB" id="2443140at2759"/>
<keyword evidence="3" id="KW-0732">Signal</keyword>
<dbReference type="Proteomes" id="UP000242875">
    <property type="component" value="Unassembled WGS sequence"/>
</dbReference>
<dbReference type="GO" id="GO:0005034">
    <property type="term" value="F:osmosensor activity"/>
    <property type="evidence" value="ECO:0007669"/>
    <property type="project" value="InterPro"/>
</dbReference>
<dbReference type="GO" id="GO:0009986">
    <property type="term" value="C:cell surface"/>
    <property type="evidence" value="ECO:0007669"/>
    <property type="project" value="TreeGrafter"/>
</dbReference>
<keyword evidence="2" id="KW-1133">Transmembrane helix</keyword>
<evidence type="ECO:0000256" key="3">
    <source>
        <dbReference type="SAM" id="SignalP"/>
    </source>
</evidence>
<name>A0A261Y287_9FUNG</name>
<dbReference type="GO" id="GO:0031505">
    <property type="term" value="P:fungal-type cell wall organization"/>
    <property type="evidence" value="ECO:0007669"/>
    <property type="project" value="TreeGrafter"/>
</dbReference>
<keyword evidence="2" id="KW-0472">Membrane</keyword>
<feature type="compositionally biased region" description="Polar residues" evidence="1">
    <location>
        <begin position="111"/>
        <end position="126"/>
    </location>
</feature>
<dbReference type="AlphaFoldDB" id="A0A261Y287"/>
<dbReference type="PROSITE" id="PS51257">
    <property type="entry name" value="PROKAR_LIPOPROTEIN"/>
    <property type="match status" value="1"/>
</dbReference>
<dbReference type="PANTHER" id="PTHR35778">
    <property type="entry name" value="SIGNALING MUCIN HKR1-RELATED"/>
    <property type="match status" value="1"/>
</dbReference>
<dbReference type="GO" id="GO:0005576">
    <property type="term" value="C:extracellular region"/>
    <property type="evidence" value="ECO:0007669"/>
    <property type="project" value="TreeGrafter"/>
</dbReference>
<dbReference type="GO" id="GO:0030427">
    <property type="term" value="C:site of polarized growth"/>
    <property type="evidence" value="ECO:0007669"/>
    <property type="project" value="TreeGrafter"/>
</dbReference>
<feature type="region of interest" description="Disordered" evidence="1">
    <location>
        <begin position="40"/>
        <end position="61"/>
    </location>
</feature>
<sequence length="547" mass="56219">MRSVLLIALVLCLLLSCVEARRREKRSLDLGDAVSVLADTKKSSTSTLHPSSTKSQHYTTTNHASGASTVFVTHAEASATHASSTKHHSSSSTTNHKASSTQGGLLAPILTGTQPPKSSATRLVTASSPHSSHSSIHQVSTSSREASPSSAFQTWLSSSHHPSSSEHGRSESATPTHSLHLSTITMLPTATDSGANGTDSITSTPTGTQIPSSFNATTSSSESTSTSTQSSVNATSTTSTLSSTSTSTSSTMTKTAAETTTTAYSSYSYQPLTWLPSSLNLGDASTATASAAGASTTSASAGTIANNQDLPQYITPFVNVNIPPQSADVAMRLHTISYAKLVSDPVLAAQVINWFPTTIAQTVGCDPSNVIVLSISSAASPVTNAIAKRATTDSGIVVNFVLPQADVTMLQSSVTNPSSSLYSSSSGQLGQYVDSSYFVTQSLAASNAGGSSSGSSGSVQNPNYIPSQPTSSGSSGQSSKPTNGLIIGVAVAGCTVLYAGLTVVVVRTIRKRKAQRMAAVHRQQNMVAQSISAPIMTENSLGWGQGW</sequence>
<accession>A0A261Y287</accession>
<feature type="signal peptide" evidence="3">
    <location>
        <begin position="1"/>
        <end position="20"/>
    </location>
</feature>